<evidence type="ECO:0000256" key="2">
    <source>
        <dbReference type="ARBA" id="ARBA00022857"/>
    </source>
</evidence>
<evidence type="ECO:0000256" key="3">
    <source>
        <dbReference type="ARBA" id="ARBA00023002"/>
    </source>
</evidence>
<dbReference type="PANTHER" id="PTHR24320:SF148">
    <property type="entry name" value="NAD(P)-BINDING ROSSMANN-FOLD SUPERFAMILY PROTEIN"/>
    <property type="match status" value="1"/>
</dbReference>
<dbReference type="OrthoDB" id="542013at2759"/>
<gene>
    <name evidence="4" type="ORF">ASPVEDRAFT_154555</name>
</gene>
<dbReference type="RefSeq" id="XP_040672300.1">
    <property type="nucleotide sequence ID" value="XM_040808415.1"/>
</dbReference>
<keyword evidence="2" id="KW-0521">NADP</keyword>
<name>A0A1L9PYE9_ASPVE</name>
<dbReference type="VEuPathDB" id="FungiDB:ASPVEDRAFT_154555"/>
<organism evidence="4 5">
    <name type="scientific">Aspergillus versicolor CBS 583.65</name>
    <dbReference type="NCBI Taxonomy" id="1036611"/>
    <lineage>
        <taxon>Eukaryota</taxon>
        <taxon>Fungi</taxon>
        <taxon>Dikarya</taxon>
        <taxon>Ascomycota</taxon>
        <taxon>Pezizomycotina</taxon>
        <taxon>Eurotiomycetes</taxon>
        <taxon>Eurotiomycetidae</taxon>
        <taxon>Eurotiales</taxon>
        <taxon>Aspergillaceae</taxon>
        <taxon>Aspergillus</taxon>
        <taxon>Aspergillus subgen. Nidulantes</taxon>
    </lineage>
</organism>
<keyword evidence="5" id="KW-1185">Reference proteome</keyword>
<dbReference type="EMBL" id="KV878135">
    <property type="protein sequence ID" value="OJJ06538.1"/>
    <property type="molecule type" value="Genomic_DNA"/>
</dbReference>
<sequence length="293" mass="32089">MSATANNVIATGTSSGLGFEVIKQLLEKPEPYNFVLGARDIQKAQTAFDELKYDTSRHTISLLPVDFTDLRSVQLFAQQALAKLGHRKLDLLFLCAGMAAPAEGPGPHGSQWCASYVVNHLSQHYLVHQLRETLAACKSRIVVVSSGAIRNVRNQDPRTLDVDLKANSGADRGVVYSASKFAQLLGAHYWRRELPGCTVVAVSPGLIPGTTLAGRDLGLTMDMPDAKTVPEGAQNLLRAWTINDFPADPEQIMLTSWGEWWPKEVFQLSLDTALQNKWCLSRDDIETTEGLSA</sequence>
<dbReference type="Gene3D" id="3.40.50.720">
    <property type="entry name" value="NAD(P)-binding Rossmann-like Domain"/>
    <property type="match status" value="1"/>
</dbReference>
<evidence type="ECO:0000313" key="4">
    <source>
        <dbReference type="EMBL" id="OJJ06538.1"/>
    </source>
</evidence>
<reference evidence="5" key="1">
    <citation type="journal article" date="2017" name="Genome Biol.">
        <title>Comparative genomics reveals high biological diversity and specific adaptations in the industrially and medically important fungal genus Aspergillus.</title>
        <authorList>
            <person name="de Vries R.P."/>
            <person name="Riley R."/>
            <person name="Wiebenga A."/>
            <person name="Aguilar-Osorio G."/>
            <person name="Amillis S."/>
            <person name="Uchima C.A."/>
            <person name="Anderluh G."/>
            <person name="Asadollahi M."/>
            <person name="Askin M."/>
            <person name="Barry K."/>
            <person name="Battaglia E."/>
            <person name="Bayram O."/>
            <person name="Benocci T."/>
            <person name="Braus-Stromeyer S.A."/>
            <person name="Caldana C."/>
            <person name="Canovas D."/>
            <person name="Cerqueira G.C."/>
            <person name="Chen F."/>
            <person name="Chen W."/>
            <person name="Choi C."/>
            <person name="Clum A."/>
            <person name="Dos Santos R.A."/>
            <person name="Damasio A.R."/>
            <person name="Diallinas G."/>
            <person name="Emri T."/>
            <person name="Fekete E."/>
            <person name="Flipphi M."/>
            <person name="Freyberg S."/>
            <person name="Gallo A."/>
            <person name="Gournas C."/>
            <person name="Habgood R."/>
            <person name="Hainaut M."/>
            <person name="Harispe M.L."/>
            <person name="Henrissat B."/>
            <person name="Hilden K.S."/>
            <person name="Hope R."/>
            <person name="Hossain A."/>
            <person name="Karabika E."/>
            <person name="Karaffa L."/>
            <person name="Karanyi Z."/>
            <person name="Krasevec N."/>
            <person name="Kuo A."/>
            <person name="Kusch H."/>
            <person name="LaButti K."/>
            <person name="Lagendijk E.L."/>
            <person name="Lapidus A."/>
            <person name="Levasseur A."/>
            <person name="Lindquist E."/>
            <person name="Lipzen A."/>
            <person name="Logrieco A.F."/>
            <person name="MacCabe A."/>
            <person name="Maekelae M.R."/>
            <person name="Malavazi I."/>
            <person name="Melin P."/>
            <person name="Meyer V."/>
            <person name="Mielnichuk N."/>
            <person name="Miskei M."/>
            <person name="Molnar A.P."/>
            <person name="Mule G."/>
            <person name="Ngan C.Y."/>
            <person name="Orejas M."/>
            <person name="Orosz E."/>
            <person name="Ouedraogo J.P."/>
            <person name="Overkamp K.M."/>
            <person name="Park H.-S."/>
            <person name="Perrone G."/>
            <person name="Piumi F."/>
            <person name="Punt P.J."/>
            <person name="Ram A.F."/>
            <person name="Ramon A."/>
            <person name="Rauscher S."/>
            <person name="Record E."/>
            <person name="Riano-Pachon D.M."/>
            <person name="Robert V."/>
            <person name="Roehrig J."/>
            <person name="Ruller R."/>
            <person name="Salamov A."/>
            <person name="Salih N.S."/>
            <person name="Samson R.A."/>
            <person name="Sandor E."/>
            <person name="Sanguinetti M."/>
            <person name="Schuetze T."/>
            <person name="Sepcic K."/>
            <person name="Shelest E."/>
            <person name="Sherlock G."/>
            <person name="Sophianopoulou V."/>
            <person name="Squina F.M."/>
            <person name="Sun H."/>
            <person name="Susca A."/>
            <person name="Todd R.B."/>
            <person name="Tsang A."/>
            <person name="Unkles S.E."/>
            <person name="van de Wiele N."/>
            <person name="van Rossen-Uffink D."/>
            <person name="Oliveira J.V."/>
            <person name="Vesth T.C."/>
            <person name="Visser J."/>
            <person name="Yu J.-H."/>
            <person name="Zhou M."/>
            <person name="Andersen M.R."/>
            <person name="Archer D.B."/>
            <person name="Baker S.E."/>
            <person name="Benoit I."/>
            <person name="Brakhage A.A."/>
            <person name="Braus G.H."/>
            <person name="Fischer R."/>
            <person name="Frisvad J.C."/>
            <person name="Goldman G.H."/>
            <person name="Houbraken J."/>
            <person name="Oakley B."/>
            <person name="Pocsi I."/>
            <person name="Scazzocchio C."/>
            <person name="Seiboth B."/>
            <person name="vanKuyk P.A."/>
            <person name="Wortman J."/>
            <person name="Dyer P.S."/>
            <person name="Grigoriev I.V."/>
        </authorList>
    </citation>
    <scope>NUCLEOTIDE SEQUENCE [LARGE SCALE GENOMIC DNA]</scope>
    <source>
        <strain evidence="5">CBS 583.65</strain>
    </source>
</reference>
<dbReference type="SUPFAM" id="SSF51735">
    <property type="entry name" value="NAD(P)-binding Rossmann-fold domains"/>
    <property type="match status" value="1"/>
</dbReference>
<accession>A0A1L9PYE9</accession>
<dbReference type="AlphaFoldDB" id="A0A1L9PYE9"/>
<evidence type="ECO:0000256" key="1">
    <source>
        <dbReference type="ARBA" id="ARBA00006484"/>
    </source>
</evidence>
<dbReference type="GeneID" id="63723926"/>
<dbReference type="PANTHER" id="PTHR24320">
    <property type="entry name" value="RETINOL DEHYDROGENASE"/>
    <property type="match status" value="1"/>
</dbReference>
<keyword evidence="3" id="KW-0560">Oxidoreductase</keyword>
<evidence type="ECO:0000313" key="5">
    <source>
        <dbReference type="Proteomes" id="UP000184073"/>
    </source>
</evidence>
<comment type="similarity">
    <text evidence="1">Belongs to the short-chain dehydrogenases/reductases (SDR) family.</text>
</comment>
<dbReference type="STRING" id="1036611.A0A1L9PYE9"/>
<dbReference type="Proteomes" id="UP000184073">
    <property type="component" value="Unassembled WGS sequence"/>
</dbReference>
<dbReference type="GO" id="GO:0016491">
    <property type="term" value="F:oxidoreductase activity"/>
    <property type="evidence" value="ECO:0007669"/>
    <property type="project" value="UniProtKB-KW"/>
</dbReference>
<dbReference type="Pfam" id="PF00106">
    <property type="entry name" value="adh_short"/>
    <property type="match status" value="1"/>
</dbReference>
<protein>
    <submittedName>
        <fullName evidence="4">Uncharacterized protein</fullName>
    </submittedName>
</protein>
<proteinExistence type="inferred from homology"/>
<dbReference type="InterPro" id="IPR036291">
    <property type="entry name" value="NAD(P)-bd_dom_sf"/>
</dbReference>
<dbReference type="InterPro" id="IPR002347">
    <property type="entry name" value="SDR_fam"/>
</dbReference>